<accession>A0A6V8L9C8</accession>
<dbReference type="Proteomes" id="UP000482960">
    <property type="component" value="Unassembled WGS sequence"/>
</dbReference>
<dbReference type="InterPro" id="IPR051455">
    <property type="entry name" value="Bact_solute-bind_prot3"/>
</dbReference>
<gene>
    <name evidence="6" type="primary">glnH</name>
    <name evidence="6" type="ORF">Prum_043280</name>
</gene>
<evidence type="ECO:0000259" key="5">
    <source>
        <dbReference type="SMART" id="SM00062"/>
    </source>
</evidence>
<proteinExistence type="inferred from homology"/>
<dbReference type="Pfam" id="PF00497">
    <property type="entry name" value="SBP_bac_3"/>
    <property type="match status" value="1"/>
</dbReference>
<evidence type="ECO:0000256" key="2">
    <source>
        <dbReference type="ARBA" id="ARBA00022448"/>
    </source>
</evidence>
<dbReference type="SUPFAM" id="SSF53850">
    <property type="entry name" value="Periplasmic binding protein-like II"/>
    <property type="match status" value="1"/>
</dbReference>
<protein>
    <submittedName>
        <fullName evidence="6">ABC transporter substrate-binding protein</fullName>
    </submittedName>
</protein>
<reference evidence="6 7" key="2">
    <citation type="submission" date="2020-03" db="EMBL/GenBank/DDBJ databases">
        <authorList>
            <person name="Ichikawa N."/>
            <person name="Kimura A."/>
            <person name="Kitahashi Y."/>
            <person name="Uohara A."/>
        </authorList>
    </citation>
    <scope>NUCLEOTIDE SEQUENCE [LARGE SCALE GENOMIC DNA]</scope>
    <source>
        <strain evidence="6 7">NBRC 108638</strain>
    </source>
</reference>
<comment type="caution">
    <text evidence="6">The sequence shown here is derived from an EMBL/GenBank/DDBJ whole genome shotgun (WGS) entry which is preliminary data.</text>
</comment>
<name>A0A6V8L9C8_9ACTN</name>
<sequence length="307" mass="32507">MLVTALLAGCGSGAAPAPPGAPLPPPRPVGVQDPAPSPTTQPETESCDPRASYRPGGGLPAPTVAKILARGRLIVGVSQTTYMFGYREPDSGQIVGVDIDIAREISKALFGAPDRVVLRSMAAADRIPATKAGDVDMIIRTTSMNCQRWREVAFSTSYYEARQRVLVRRDSTVRGLGDLGGKKVCAAAGSSDLANIAESAQRPIPVAAVEVLDCLVLLQQGQVEAISNDDAQLAGFVAQDPTTKVVGPPIRVEPYGIMINQSAVDLVRFVNGVLARMRADGTLARIYQRWLTPLGDVPTPPPAIYRD</sequence>
<feature type="compositionally biased region" description="Pro residues" evidence="4">
    <location>
        <begin position="16"/>
        <end position="28"/>
    </location>
</feature>
<keyword evidence="3" id="KW-0732">Signal</keyword>
<evidence type="ECO:0000256" key="1">
    <source>
        <dbReference type="ARBA" id="ARBA00010333"/>
    </source>
</evidence>
<evidence type="ECO:0000256" key="4">
    <source>
        <dbReference type="SAM" id="MobiDB-lite"/>
    </source>
</evidence>
<comment type="similarity">
    <text evidence="1">Belongs to the bacterial solute-binding protein 3 family.</text>
</comment>
<evidence type="ECO:0000256" key="3">
    <source>
        <dbReference type="ARBA" id="ARBA00022729"/>
    </source>
</evidence>
<dbReference type="GO" id="GO:0005576">
    <property type="term" value="C:extracellular region"/>
    <property type="evidence" value="ECO:0007669"/>
    <property type="project" value="TreeGrafter"/>
</dbReference>
<evidence type="ECO:0000313" key="7">
    <source>
        <dbReference type="Proteomes" id="UP000482960"/>
    </source>
</evidence>
<organism evidence="6 7">
    <name type="scientific">Phytohabitans rumicis</name>
    <dbReference type="NCBI Taxonomy" id="1076125"/>
    <lineage>
        <taxon>Bacteria</taxon>
        <taxon>Bacillati</taxon>
        <taxon>Actinomycetota</taxon>
        <taxon>Actinomycetes</taxon>
        <taxon>Micromonosporales</taxon>
        <taxon>Micromonosporaceae</taxon>
    </lineage>
</organism>
<dbReference type="AlphaFoldDB" id="A0A6V8L9C8"/>
<reference evidence="6 7" key="1">
    <citation type="submission" date="2020-03" db="EMBL/GenBank/DDBJ databases">
        <title>Whole genome shotgun sequence of Phytohabitans rumicis NBRC 108638.</title>
        <authorList>
            <person name="Komaki H."/>
            <person name="Tamura T."/>
        </authorList>
    </citation>
    <scope>NUCLEOTIDE SEQUENCE [LARGE SCALE GENOMIC DNA]</scope>
    <source>
        <strain evidence="6 7">NBRC 108638</strain>
    </source>
</reference>
<dbReference type="PANTHER" id="PTHR30085:SF6">
    <property type="entry name" value="ABC TRANSPORTER GLUTAMINE-BINDING PROTEIN GLNH"/>
    <property type="match status" value="1"/>
</dbReference>
<dbReference type="PANTHER" id="PTHR30085">
    <property type="entry name" value="AMINO ACID ABC TRANSPORTER PERMEASE"/>
    <property type="match status" value="1"/>
</dbReference>
<dbReference type="Gene3D" id="3.40.190.10">
    <property type="entry name" value="Periplasmic binding protein-like II"/>
    <property type="match status" value="2"/>
</dbReference>
<dbReference type="EMBL" id="BLPG01000001">
    <property type="protein sequence ID" value="GFJ90686.1"/>
    <property type="molecule type" value="Genomic_DNA"/>
</dbReference>
<keyword evidence="7" id="KW-1185">Reference proteome</keyword>
<dbReference type="GO" id="GO:0006865">
    <property type="term" value="P:amino acid transport"/>
    <property type="evidence" value="ECO:0007669"/>
    <property type="project" value="TreeGrafter"/>
</dbReference>
<dbReference type="SMART" id="SM00062">
    <property type="entry name" value="PBPb"/>
    <property type="match status" value="1"/>
</dbReference>
<dbReference type="GO" id="GO:0030288">
    <property type="term" value="C:outer membrane-bounded periplasmic space"/>
    <property type="evidence" value="ECO:0007669"/>
    <property type="project" value="TreeGrafter"/>
</dbReference>
<feature type="region of interest" description="Disordered" evidence="4">
    <location>
        <begin position="13"/>
        <end position="57"/>
    </location>
</feature>
<dbReference type="InterPro" id="IPR001638">
    <property type="entry name" value="Solute-binding_3/MltF_N"/>
</dbReference>
<feature type="domain" description="Solute-binding protein family 3/N-terminal" evidence="5">
    <location>
        <begin position="72"/>
        <end position="294"/>
    </location>
</feature>
<keyword evidence="2" id="KW-0813">Transport</keyword>
<dbReference type="CDD" id="cd13690">
    <property type="entry name" value="PBP2_GluB"/>
    <property type="match status" value="1"/>
</dbReference>
<evidence type="ECO:0000313" key="6">
    <source>
        <dbReference type="EMBL" id="GFJ90686.1"/>
    </source>
</evidence>